<dbReference type="AlphaFoldDB" id="A0A1D8K5L9"/>
<feature type="transmembrane region" description="Helical" evidence="5">
    <location>
        <begin position="47"/>
        <end position="66"/>
    </location>
</feature>
<keyword evidence="4 5" id="KW-0472">Membrane</keyword>
<dbReference type="GO" id="GO:0005315">
    <property type="term" value="F:phosphate transmembrane transporter activity"/>
    <property type="evidence" value="ECO:0007669"/>
    <property type="project" value="TreeGrafter"/>
</dbReference>
<keyword evidence="3 5" id="KW-1133">Transmembrane helix</keyword>
<feature type="transmembrane region" description="Helical" evidence="5">
    <location>
        <begin position="228"/>
        <end position="250"/>
    </location>
</feature>
<feature type="transmembrane region" description="Helical" evidence="5">
    <location>
        <begin position="295"/>
        <end position="316"/>
    </location>
</feature>
<evidence type="ECO:0000256" key="1">
    <source>
        <dbReference type="ARBA" id="ARBA00004141"/>
    </source>
</evidence>
<feature type="transmembrane region" description="Helical" evidence="5">
    <location>
        <begin position="328"/>
        <end position="351"/>
    </location>
</feature>
<dbReference type="PANTHER" id="PTHR10283">
    <property type="entry name" value="SOLUTE CARRIER FAMILY 13 MEMBER"/>
    <property type="match status" value="1"/>
</dbReference>
<evidence type="ECO:0000256" key="3">
    <source>
        <dbReference type="ARBA" id="ARBA00022989"/>
    </source>
</evidence>
<protein>
    <submittedName>
        <fullName evidence="6">Sodium:sulfate symporter</fullName>
    </submittedName>
</protein>
<feature type="transmembrane region" description="Helical" evidence="5">
    <location>
        <begin position="97"/>
        <end position="112"/>
    </location>
</feature>
<proteinExistence type="predicted"/>
<reference evidence="6 7" key="1">
    <citation type="submission" date="2016-09" db="EMBL/GenBank/DDBJ databases">
        <title>Acidihalobacter prosperus V6 (DSM14174).</title>
        <authorList>
            <person name="Khaleque H.N."/>
            <person name="Ramsay J.P."/>
            <person name="Murphy R.J.T."/>
            <person name="Kaksonen A.H."/>
            <person name="Boxall N.J."/>
            <person name="Watkin E.L.J."/>
        </authorList>
    </citation>
    <scope>NUCLEOTIDE SEQUENCE [LARGE SCALE GENOMIC DNA]</scope>
    <source>
        <strain evidence="6 7">V6</strain>
    </source>
</reference>
<dbReference type="RefSeq" id="WP_070071853.1">
    <property type="nucleotide sequence ID" value="NZ_CP017448.1"/>
</dbReference>
<evidence type="ECO:0000256" key="2">
    <source>
        <dbReference type="ARBA" id="ARBA00022692"/>
    </source>
</evidence>
<comment type="subcellular location">
    <subcellularLocation>
        <location evidence="1">Membrane</location>
        <topology evidence="1">Multi-pass membrane protein</topology>
    </subcellularLocation>
</comment>
<dbReference type="InterPro" id="IPR001898">
    <property type="entry name" value="SLC13A/DASS"/>
</dbReference>
<keyword evidence="2 5" id="KW-0812">Transmembrane</keyword>
<dbReference type="Pfam" id="PF00939">
    <property type="entry name" value="Na_sulph_symp"/>
    <property type="match status" value="1"/>
</dbReference>
<feature type="transmembrane region" description="Helical" evidence="5">
    <location>
        <begin position="447"/>
        <end position="469"/>
    </location>
</feature>
<dbReference type="EMBL" id="CP017448">
    <property type="protein sequence ID" value="AOV16259.1"/>
    <property type="molecule type" value="Genomic_DNA"/>
</dbReference>
<name>A0A1D8K5L9_9GAMM</name>
<evidence type="ECO:0000256" key="5">
    <source>
        <dbReference type="SAM" id="Phobius"/>
    </source>
</evidence>
<feature type="transmembrane region" description="Helical" evidence="5">
    <location>
        <begin position="371"/>
        <end position="395"/>
    </location>
</feature>
<sequence length="475" mass="49906">MPPPVQPAAGFRAAPWPRRLRWITVALGVVLAFVPLVHAPFGWDAETSRSAALLVLAIAFWATGAIPEHLTALWFMLLAMLFGLAPAGVVFSGFTSPALWLVFSGLVLGLAVDRTGLGGRIAHHMADRFTQHYIVLLAGLVAVGIVLSFLMPSSLGRVALLVPIALSVADHAGLESGSRGRTGVALAAAFGCQIPAFAILTANVPNMILVGSAETVLHLSPSYGEYLLLHFPVLGALKAVLMVGLIAWLFPDRLRPADTNGTPTRTSAWSGHERLLAAVLAVALLLWMTDSINHISPAWVALAAALILMLPGVGVIDSRLFRQGTNFNSLFFVAGVIGFGAVVTHAGLGARLAGWLARILPLAPGHPARDFASLTLVSMVTGVFTTLPGVPAVLTPLAGKMAAASGLPVKSVLMTEVLGFSTALFPYQSAPLVVAMQLAGEPLSAALRLLLALALLSLLVLLPLDYLWWHALGWL</sequence>
<evidence type="ECO:0000313" key="6">
    <source>
        <dbReference type="EMBL" id="AOV16259.1"/>
    </source>
</evidence>
<dbReference type="Proteomes" id="UP000095342">
    <property type="component" value="Chromosome"/>
</dbReference>
<dbReference type="GO" id="GO:0005886">
    <property type="term" value="C:plasma membrane"/>
    <property type="evidence" value="ECO:0007669"/>
    <property type="project" value="TreeGrafter"/>
</dbReference>
<evidence type="ECO:0000313" key="7">
    <source>
        <dbReference type="Proteomes" id="UP000095342"/>
    </source>
</evidence>
<dbReference type="PANTHER" id="PTHR10283:SF92">
    <property type="entry name" value="LOW-AFFINITY PHOSPHATE TRANSPORTER PHO91"/>
    <property type="match status" value="1"/>
</dbReference>
<feature type="transmembrane region" description="Helical" evidence="5">
    <location>
        <begin position="271"/>
        <end position="289"/>
    </location>
</feature>
<evidence type="ECO:0000256" key="4">
    <source>
        <dbReference type="ARBA" id="ARBA00023136"/>
    </source>
</evidence>
<organism evidence="6 7">
    <name type="scientific">Acidihalobacter aeolianus</name>
    <dbReference type="NCBI Taxonomy" id="2792603"/>
    <lineage>
        <taxon>Bacteria</taxon>
        <taxon>Pseudomonadati</taxon>
        <taxon>Pseudomonadota</taxon>
        <taxon>Gammaproteobacteria</taxon>
        <taxon>Chromatiales</taxon>
        <taxon>Ectothiorhodospiraceae</taxon>
        <taxon>Acidihalobacter</taxon>
    </lineage>
</organism>
<keyword evidence="7" id="KW-1185">Reference proteome</keyword>
<accession>A0A1D8K5L9</accession>
<feature type="transmembrane region" description="Helical" evidence="5">
    <location>
        <begin position="133"/>
        <end position="151"/>
    </location>
</feature>
<feature type="transmembrane region" description="Helical" evidence="5">
    <location>
        <begin position="20"/>
        <end position="41"/>
    </location>
</feature>
<gene>
    <name evidence="6" type="ORF">BJI67_03490</name>
</gene>
<dbReference type="KEGG" id="aaeo:BJI67_03490"/>